<dbReference type="AlphaFoldDB" id="W7BB36"/>
<dbReference type="RefSeq" id="WP_036082556.1">
    <property type="nucleotide sequence ID" value="NZ_AODE01000053.1"/>
</dbReference>
<dbReference type="SUPFAM" id="SSF49299">
    <property type="entry name" value="PKD domain"/>
    <property type="match status" value="1"/>
</dbReference>
<keyword evidence="3" id="KW-1185">Reference proteome</keyword>
<dbReference type="InterPro" id="IPR032179">
    <property type="entry name" value="Cry22Aa_Ig-like"/>
</dbReference>
<dbReference type="EMBL" id="AODE01000053">
    <property type="protein sequence ID" value="EUJ24339.1"/>
    <property type="molecule type" value="Genomic_DNA"/>
</dbReference>
<comment type="caution">
    <text evidence="2">The sequence shown here is derived from an EMBL/GenBank/DDBJ whole genome shotgun (WGS) entry which is preliminary data.</text>
</comment>
<feature type="non-terminal residue" evidence="2">
    <location>
        <position position="1"/>
    </location>
</feature>
<dbReference type="Pfam" id="PF16403">
    <property type="entry name" value="Bact_surface_Ig-like"/>
    <property type="match status" value="1"/>
</dbReference>
<proteinExistence type="predicted"/>
<dbReference type="Gene3D" id="2.60.40.10">
    <property type="entry name" value="Immunoglobulins"/>
    <property type="match status" value="1"/>
</dbReference>
<feature type="domain" description="Pesticidal crystal protein Cry22Aa Ig-like" evidence="1">
    <location>
        <begin position="27"/>
        <end position="75"/>
    </location>
</feature>
<name>W7BB36_9LIST</name>
<evidence type="ECO:0000313" key="3">
    <source>
        <dbReference type="Proteomes" id="UP000019254"/>
    </source>
</evidence>
<dbReference type="InterPro" id="IPR013783">
    <property type="entry name" value="Ig-like_fold"/>
</dbReference>
<sequence length="142" mass="15236">TAEKPALQASNLDILAGTKSGDIAWFQGISATDKADGDISKDVTVDFSKVQFKKEGNYPVIYTVTNSNGKTSTSTVNLQVTAKDPVLTATDLDILAGTDAQDIAWYQGVSAEDLADGDISTDITVNYDEVNFKKRRQLPSDV</sequence>
<reference evidence="2 3" key="1">
    <citation type="journal article" date="2014" name="Int. J. Syst. Evol. Microbiol.">
        <title>Listeria floridensis sp. nov., Listeria aquatica sp. nov., Listeria cornellensis sp. nov., Listeria riparia sp. nov. and Listeria grandensis sp. nov., from agricultural and natural environments.</title>
        <authorList>
            <person name="den Bakker H.C."/>
            <person name="Warchocki S."/>
            <person name="Wright E.M."/>
            <person name="Allred A.F."/>
            <person name="Ahlstrom C."/>
            <person name="Manuel C.S."/>
            <person name="Stasiewicz M.J."/>
            <person name="Burrell A."/>
            <person name="Roof S."/>
            <person name="Strawn L."/>
            <person name="Fortes E.D."/>
            <person name="Nightingale K.K."/>
            <person name="Kephart D."/>
            <person name="Wiedmann M."/>
        </authorList>
    </citation>
    <scope>NUCLEOTIDE SEQUENCE [LARGE SCALE GENOMIC DNA]</scope>
    <source>
        <strain evidence="3">FSL F6-969</strain>
    </source>
</reference>
<evidence type="ECO:0000313" key="2">
    <source>
        <dbReference type="EMBL" id="EUJ24339.1"/>
    </source>
</evidence>
<organism evidence="2 3">
    <name type="scientific">Listeria cornellensis FSL F6-0969</name>
    <dbReference type="NCBI Taxonomy" id="1265820"/>
    <lineage>
        <taxon>Bacteria</taxon>
        <taxon>Bacillati</taxon>
        <taxon>Bacillota</taxon>
        <taxon>Bacilli</taxon>
        <taxon>Bacillales</taxon>
        <taxon>Listeriaceae</taxon>
        <taxon>Listeria</taxon>
    </lineage>
</organism>
<dbReference type="OrthoDB" id="2364102at2"/>
<dbReference type="Proteomes" id="UP000019254">
    <property type="component" value="Unassembled WGS sequence"/>
</dbReference>
<dbReference type="InterPro" id="IPR035986">
    <property type="entry name" value="PKD_dom_sf"/>
</dbReference>
<accession>W7BB36</accession>
<gene>
    <name evidence="2" type="ORF">PCORN_18656</name>
</gene>
<protein>
    <submittedName>
        <fullName evidence="2">Pullulanase family protein</fullName>
    </submittedName>
</protein>
<dbReference type="PATRIC" id="fig|1265820.5.peg.3676"/>
<evidence type="ECO:0000259" key="1">
    <source>
        <dbReference type="Pfam" id="PF16403"/>
    </source>
</evidence>
<dbReference type="STRING" id="1265820.PCORN_18656"/>